<proteinExistence type="predicted"/>
<feature type="region of interest" description="Disordered" evidence="1">
    <location>
        <begin position="168"/>
        <end position="188"/>
    </location>
</feature>
<dbReference type="Proteomes" id="UP000245992">
    <property type="component" value="Unassembled WGS sequence"/>
</dbReference>
<dbReference type="RefSeq" id="WP_030354123.1">
    <property type="nucleotide sequence ID" value="NZ_JOEI01000021.1"/>
</dbReference>
<feature type="domain" description="DUF6531" evidence="2">
    <location>
        <begin position="296"/>
        <end position="350"/>
    </location>
</feature>
<reference evidence="3 4" key="1">
    <citation type="submission" date="2013-12" db="EMBL/GenBank/DDBJ databases">
        <title>Annotated genome of Streptomyces scopuliridis.</title>
        <authorList>
            <person name="Olson J.B."/>
        </authorList>
    </citation>
    <scope>NUCLEOTIDE SEQUENCE [LARGE SCALE GENOMIC DNA]</scope>
    <source>
        <strain evidence="3 4">RB72</strain>
    </source>
</reference>
<comment type="caution">
    <text evidence="3">The sequence shown here is derived from an EMBL/GenBank/DDBJ whole genome shotgun (WGS) entry which is preliminary data.</text>
</comment>
<protein>
    <recommendedName>
        <fullName evidence="2">DUF6531 domain-containing protein</fullName>
    </recommendedName>
</protein>
<evidence type="ECO:0000313" key="3">
    <source>
        <dbReference type="EMBL" id="PVE05911.1"/>
    </source>
</evidence>
<dbReference type="AlphaFoldDB" id="A0A2T7SSX5"/>
<dbReference type="STRING" id="1440053.GCA_000718095_05143"/>
<feature type="compositionally biased region" description="Basic residues" evidence="1">
    <location>
        <begin position="175"/>
        <end position="184"/>
    </location>
</feature>
<feature type="region of interest" description="Disordered" evidence="1">
    <location>
        <begin position="377"/>
        <end position="402"/>
    </location>
</feature>
<feature type="compositionally biased region" description="Basic and acidic residues" evidence="1">
    <location>
        <begin position="230"/>
        <end position="262"/>
    </location>
</feature>
<gene>
    <name evidence="3" type="ORF">Y717_34035</name>
</gene>
<dbReference type="Pfam" id="PF20148">
    <property type="entry name" value="DUF6531"/>
    <property type="match status" value="1"/>
</dbReference>
<dbReference type="InterPro" id="IPR045351">
    <property type="entry name" value="DUF6531"/>
</dbReference>
<evidence type="ECO:0000313" key="4">
    <source>
        <dbReference type="Proteomes" id="UP000245992"/>
    </source>
</evidence>
<dbReference type="EMBL" id="AZSP01000317">
    <property type="protein sequence ID" value="PVE05911.1"/>
    <property type="molecule type" value="Genomic_DNA"/>
</dbReference>
<feature type="region of interest" description="Disordered" evidence="1">
    <location>
        <begin position="223"/>
        <end position="283"/>
    </location>
</feature>
<accession>A0A2T7SSX5</accession>
<organism evidence="3 4">
    <name type="scientific">Streptomyces scopuliridis RB72</name>
    <dbReference type="NCBI Taxonomy" id="1440053"/>
    <lineage>
        <taxon>Bacteria</taxon>
        <taxon>Bacillati</taxon>
        <taxon>Actinomycetota</taxon>
        <taxon>Actinomycetes</taxon>
        <taxon>Kitasatosporales</taxon>
        <taxon>Streptomycetaceae</taxon>
        <taxon>Streptomyces</taxon>
    </lineage>
</organism>
<name>A0A2T7SSX5_9ACTN</name>
<keyword evidence="4" id="KW-1185">Reference proteome</keyword>
<evidence type="ECO:0000256" key="1">
    <source>
        <dbReference type="SAM" id="MobiDB-lite"/>
    </source>
</evidence>
<sequence length="402" mass="41520">MAAAARIVGGALDRVADIIVARKIAAVGELADLCATVGITLAFAPVTVGLSTLLAGAKIAATRIAFKRILKEMAEEAVAEIVATLTQPAVAASENIVADLAIQTALNVTGVQDGYNADQTAQAGKDGLQLASAGGAGGLGRGGGPEIDHDAHGRTGTKLAGVQISMRDKAGSKLSKAKGHHGRAKGKDSLTAVLDSTIERMTQKLGKGLNDLGEHVGTTLPKAITKSSVTHRETDQDIGDRIKKITSDDGKDGSEGGGRRGGADGGQRSRPASMREAPDSSRALAVSLRKRRCETDPVDVASGDMVLPQTDLDLPGVLPRSCGARTYPATATATASGPVGRPRSMSGWSCSAAARRGHGRTARCSFTPPCPVMRVRRSDRSMETVCPSPTWRPVPWGTSRTP</sequence>
<dbReference type="OrthoDB" id="9111418at2"/>
<evidence type="ECO:0000259" key="2">
    <source>
        <dbReference type="Pfam" id="PF20148"/>
    </source>
</evidence>